<name>A0ABN9PET7_9DINO</name>
<evidence type="ECO:0000313" key="2">
    <source>
        <dbReference type="EMBL" id="CAK0791250.1"/>
    </source>
</evidence>
<reference evidence="2" key="1">
    <citation type="submission" date="2023-10" db="EMBL/GenBank/DDBJ databases">
        <authorList>
            <person name="Chen Y."/>
            <person name="Shah S."/>
            <person name="Dougan E. K."/>
            <person name="Thang M."/>
            <person name="Chan C."/>
        </authorList>
    </citation>
    <scope>NUCLEOTIDE SEQUENCE [LARGE SCALE GENOMIC DNA]</scope>
</reference>
<feature type="non-terminal residue" evidence="2">
    <location>
        <position position="1"/>
    </location>
</feature>
<comment type="caution">
    <text evidence="2">The sequence shown here is derived from an EMBL/GenBank/DDBJ whole genome shotgun (WGS) entry which is preliminary data.</text>
</comment>
<sequence>VQRAAFKQARKLRQSASMHDKFEKSGQVDIEGFVTTSRKHNDVKRKDNYEESVALLDACTDELGNKLQEVEVGGDKALRVTRPNSGGSEPRRGREIGEVHTGALSKGVVADDTTDEEGEEEGEEGGSFGDDPEGQDDEGEDSDEVGNKGGDDS</sequence>
<feature type="compositionally biased region" description="Acidic residues" evidence="1">
    <location>
        <begin position="112"/>
        <end position="144"/>
    </location>
</feature>
<gene>
    <name evidence="2" type="ORF">PCOR1329_LOCUS2202</name>
    <name evidence="3" type="ORF">PCOR1329_LOCUS39227</name>
</gene>
<feature type="region of interest" description="Disordered" evidence="1">
    <location>
        <begin position="1"/>
        <end position="23"/>
    </location>
</feature>
<dbReference type="EMBL" id="CAUYUJ010014737">
    <property type="protein sequence ID" value="CAK0845427.1"/>
    <property type="molecule type" value="Genomic_DNA"/>
</dbReference>
<dbReference type="EMBL" id="CAUYUJ010000550">
    <property type="protein sequence ID" value="CAK0791250.1"/>
    <property type="molecule type" value="Genomic_DNA"/>
</dbReference>
<organism evidence="2 4">
    <name type="scientific">Prorocentrum cordatum</name>
    <dbReference type="NCBI Taxonomy" id="2364126"/>
    <lineage>
        <taxon>Eukaryota</taxon>
        <taxon>Sar</taxon>
        <taxon>Alveolata</taxon>
        <taxon>Dinophyceae</taxon>
        <taxon>Prorocentrales</taxon>
        <taxon>Prorocentraceae</taxon>
        <taxon>Prorocentrum</taxon>
    </lineage>
</organism>
<dbReference type="Proteomes" id="UP001189429">
    <property type="component" value="Unassembled WGS sequence"/>
</dbReference>
<evidence type="ECO:0000256" key="1">
    <source>
        <dbReference type="SAM" id="MobiDB-lite"/>
    </source>
</evidence>
<protein>
    <recommendedName>
        <fullName evidence="5">Tubulin-specific chaperone A</fullName>
    </recommendedName>
</protein>
<feature type="non-terminal residue" evidence="2">
    <location>
        <position position="153"/>
    </location>
</feature>
<evidence type="ECO:0008006" key="5">
    <source>
        <dbReference type="Google" id="ProtNLM"/>
    </source>
</evidence>
<evidence type="ECO:0000313" key="3">
    <source>
        <dbReference type="EMBL" id="CAK0845427.1"/>
    </source>
</evidence>
<accession>A0ABN9PET7</accession>
<keyword evidence="4" id="KW-1185">Reference proteome</keyword>
<feature type="compositionally biased region" description="Basic and acidic residues" evidence="1">
    <location>
        <begin position="89"/>
        <end position="98"/>
    </location>
</feature>
<evidence type="ECO:0000313" key="4">
    <source>
        <dbReference type="Proteomes" id="UP001189429"/>
    </source>
</evidence>
<feature type="region of interest" description="Disordered" evidence="1">
    <location>
        <begin position="74"/>
        <end position="153"/>
    </location>
</feature>
<proteinExistence type="predicted"/>